<evidence type="ECO:0000313" key="2">
    <source>
        <dbReference type="WBParaSite" id="nRc.2.0.1.t08035-RA"/>
    </source>
</evidence>
<proteinExistence type="predicted"/>
<evidence type="ECO:0000313" key="1">
    <source>
        <dbReference type="Proteomes" id="UP000887565"/>
    </source>
</evidence>
<sequence length="98" mass="11835">MFVLLAHMITLTSITINKIFVHKNNRNTLNPFCQFQTRDERQTRRRTECFERTAANIFELLHRANDCLIKFIKRRRIAWFDGRRRMLGQMRHPTGSLD</sequence>
<accession>A0A915I2H5</accession>
<name>A0A915I2H5_ROMCU</name>
<reference evidence="2" key="1">
    <citation type="submission" date="2022-11" db="UniProtKB">
        <authorList>
            <consortium name="WormBaseParasite"/>
        </authorList>
    </citation>
    <scope>IDENTIFICATION</scope>
</reference>
<protein>
    <submittedName>
        <fullName evidence="2">Secreted protein</fullName>
    </submittedName>
</protein>
<keyword evidence="1" id="KW-1185">Reference proteome</keyword>
<dbReference type="AlphaFoldDB" id="A0A915I2H5"/>
<organism evidence="1 2">
    <name type="scientific">Romanomermis culicivorax</name>
    <name type="common">Nematode worm</name>
    <dbReference type="NCBI Taxonomy" id="13658"/>
    <lineage>
        <taxon>Eukaryota</taxon>
        <taxon>Metazoa</taxon>
        <taxon>Ecdysozoa</taxon>
        <taxon>Nematoda</taxon>
        <taxon>Enoplea</taxon>
        <taxon>Dorylaimia</taxon>
        <taxon>Mermithida</taxon>
        <taxon>Mermithoidea</taxon>
        <taxon>Mermithidae</taxon>
        <taxon>Romanomermis</taxon>
    </lineage>
</organism>
<dbReference type="Proteomes" id="UP000887565">
    <property type="component" value="Unplaced"/>
</dbReference>
<dbReference type="WBParaSite" id="nRc.2.0.1.t08035-RA">
    <property type="protein sequence ID" value="nRc.2.0.1.t08035-RA"/>
    <property type="gene ID" value="nRc.2.0.1.g08035"/>
</dbReference>